<evidence type="ECO:0000256" key="5">
    <source>
        <dbReference type="ARBA" id="ARBA00024416"/>
    </source>
</evidence>
<proteinExistence type="inferred from homology"/>
<gene>
    <name evidence="9" type="ORF">SAMN05428957_101153</name>
</gene>
<dbReference type="Pfam" id="PF10093">
    <property type="entry name" value="EarP"/>
    <property type="match status" value="2"/>
</dbReference>
<evidence type="ECO:0000313" key="9">
    <source>
        <dbReference type="EMBL" id="SDL92878.1"/>
    </source>
</evidence>
<comment type="similarity">
    <text evidence="4">Belongs to the glycosyltransferase 104 family.</text>
</comment>
<feature type="region of interest" description="Disordered" evidence="8">
    <location>
        <begin position="269"/>
        <end position="313"/>
    </location>
</feature>
<name>A0A1G9P238_9BURK</name>
<dbReference type="EMBL" id="FNHP01000001">
    <property type="protein sequence ID" value="SDL92878.1"/>
    <property type="molecule type" value="Genomic_DNA"/>
</dbReference>
<evidence type="ECO:0000256" key="8">
    <source>
        <dbReference type="SAM" id="MobiDB-lite"/>
    </source>
</evidence>
<evidence type="ECO:0000256" key="6">
    <source>
        <dbReference type="ARBA" id="ARBA00030025"/>
    </source>
</evidence>
<evidence type="ECO:0000256" key="4">
    <source>
        <dbReference type="ARBA" id="ARBA00024346"/>
    </source>
</evidence>
<evidence type="ECO:0000256" key="1">
    <source>
        <dbReference type="ARBA" id="ARBA00022676"/>
    </source>
</evidence>
<accession>A0A1G9P238</accession>
<dbReference type="AlphaFoldDB" id="A0A1G9P238"/>
<reference evidence="10" key="1">
    <citation type="submission" date="2016-10" db="EMBL/GenBank/DDBJ databases">
        <authorList>
            <person name="Varghese N."/>
            <person name="Submissions S."/>
        </authorList>
    </citation>
    <scope>NUCLEOTIDE SEQUENCE [LARGE SCALE GENOMIC DNA]</scope>
    <source>
        <strain evidence="10">EPL6</strain>
    </source>
</reference>
<evidence type="ECO:0000256" key="7">
    <source>
        <dbReference type="ARBA" id="ARBA00048472"/>
    </source>
</evidence>
<evidence type="ECO:0000256" key="3">
    <source>
        <dbReference type="ARBA" id="ARBA00024303"/>
    </source>
</evidence>
<keyword evidence="10" id="KW-1185">Reference proteome</keyword>
<comment type="catalytic activity">
    <reaction evidence="7">
        <text>dTDP-beta-L-rhamnose + L-arginyl-[protein] = N(omega)-(alpha-L-rhamnosyl)-L-arginyl-[protein] + dTDP + H(+)</text>
        <dbReference type="Rhea" id="RHEA:66692"/>
        <dbReference type="Rhea" id="RHEA-COMP:10532"/>
        <dbReference type="Rhea" id="RHEA-COMP:17096"/>
        <dbReference type="ChEBI" id="CHEBI:15378"/>
        <dbReference type="ChEBI" id="CHEBI:29965"/>
        <dbReference type="ChEBI" id="CHEBI:57510"/>
        <dbReference type="ChEBI" id="CHEBI:58369"/>
        <dbReference type="ChEBI" id="CHEBI:167445"/>
    </reaction>
    <physiologicalReaction direction="left-to-right" evidence="7">
        <dbReference type="Rhea" id="RHEA:66693"/>
    </physiologicalReaction>
</comment>
<organism evidence="9 10">
    <name type="scientific">Oryzisolibacter propanilivorax</name>
    <dbReference type="NCBI Taxonomy" id="1527607"/>
    <lineage>
        <taxon>Bacteria</taxon>
        <taxon>Pseudomonadati</taxon>
        <taxon>Pseudomonadota</taxon>
        <taxon>Betaproteobacteria</taxon>
        <taxon>Burkholderiales</taxon>
        <taxon>Comamonadaceae</taxon>
        <taxon>Oryzisolibacter</taxon>
    </lineage>
</organism>
<dbReference type="GO" id="GO:0106361">
    <property type="term" value="F:protein-arginine rhamnosyltransferase activity"/>
    <property type="evidence" value="ECO:0007669"/>
    <property type="project" value="InterPro"/>
</dbReference>
<dbReference type="Proteomes" id="UP000198552">
    <property type="component" value="Unassembled WGS sequence"/>
</dbReference>
<evidence type="ECO:0000256" key="2">
    <source>
        <dbReference type="ARBA" id="ARBA00022679"/>
    </source>
</evidence>
<keyword evidence="1" id="KW-0328">Glycosyltransferase</keyword>
<keyword evidence="2" id="KW-0808">Transferase</keyword>
<protein>
    <recommendedName>
        <fullName evidence="5">Protein-arginine rhamnosyltransferase</fullName>
    </recommendedName>
    <alternativeName>
        <fullName evidence="6">EF-P arginine rhamnosyltransferase</fullName>
    </alternativeName>
</protein>
<evidence type="ECO:0000313" key="10">
    <source>
        <dbReference type="Proteomes" id="UP000198552"/>
    </source>
</evidence>
<sequence>MRGVPIITAAMASSVISPVPLPASSPRPAAGGPAQRWDILCRVIDNFGDIGVCWRLAAQLGARGHAVRLWTDDASALAWMAPSGAPGVRVLPWPADHDAPADGPGDVVVEAFGCETPPGFAAAMAGRARTHGRAPLWLNLEYLSAEGYVERCHGLPSPVGSGAGAGLTRWFFYPGFTPRTGGLLREDDLAARQAAFDRAGWRAARGVAPHALAVSLFCYEPPALANLVQQLRDGPRPAHLLATPGRAAAALAALHPGVLDLLPLPAGGEGGGEGVATGTRPALDQPPHPGPLPRAGEGERPQKAPIASQNGPQPLNGKGWQLSISCLPHCPQPRFDELLWACDLNFVRGEDSLVRALWAGQPCVWQIYPQHDDAHHAKLHAFLDWLDAPASLRRAHLAWNGLAAPRELPLLAAATLADWRACIQAARDRLMRQPDLLTQLLGFAGQKS</sequence>
<dbReference type="STRING" id="1527607.SAMN05428957_101153"/>
<dbReference type="InterPro" id="IPR016633">
    <property type="entry name" value="EarP"/>
</dbReference>
<comment type="function">
    <text evidence="3">Protein-arginine rhamnosyltransferase that catalyzes the transfer of a single rhamnose to elongation factor P (EF-P) on 'Lys-32', a modification required for EF-P-dependent rescue of polyproline stalled ribosomes.</text>
</comment>